<evidence type="ECO:0000256" key="3">
    <source>
        <dbReference type="ARBA" id="ARBA00023235"/>
    </source>
</evidence>
<dbReference type="GO" id="GO:0003755">
    <property type="term" value="F:peptidyl-prolyl cis-trans isomerase activity"/>
    <property type="evidence" value="ECO:0007669"/>
    <property type="project" value="UniProtKB-UniRule"/>
</dbReference>
<comment type="caution">
    <text evidence="6">The sequence shown here is derived from an EMBL/GenBank/DDBJ whole genome shotgun (WGS) entry which is preliminary data.</text>
</comment>
<evidence type="ECO:0000313" key="7">
    <source>
        <dbReference type="Proteomes" id="UP000297861"/>
    </source>
</evidence>
<evidence type="ECO:0000313" key="6">
    <source>
        <dbReference type="EMBL" id="TFD97439.1"/>
    </source>
</evidence>
<dbReference type="GO" id="GO:0006457">
    <property type="term" value="P:protein folding"/>
    <property type="evidence" value="ECO:0007669"/>
    <property type="project" value="InterPro"/>
</dbReference>
<dbReference type="CDD" id="cd00317">
    <property type="entry name" value="cyclophilin"/>
    <property type="match status" value="1"/>
</dbReference>
<name>A0A4Y8L436_9BACT</name>
<dbReference type="STRING" id="1121485.GCA_000426485_02331"/>
<keyword evidence="2 4" id="KW-0697">Rotamase</keyword>
<comment type="catalytic activity">
    <reaction evidence="4">
        <text>[protein]-peptidylproline (omega=180) = [protein]-peptidylproline (omega=0)</text>
        <dbReference type="Rhea" id="RHEA:16237"/>
        <dbReference type="Rhea" id="RHEA-COMP:10747"/>
        <dbReference type="Rhea" id="RHEA-COMP:10748"/>
        <dbReference type="ChEBI" id="CHEBI:83833"/>
        <dbReference type="ChEBI" id="CHEBI:83834"/>
        <dbReference type="EC" id="5.2.1.8"/>
    </reaction>
</comment>
<dbReference type="PROSITE" id="PS50072">
    <property type="entry name" value="CSA_PPIASE_2"/>
    <property type="match status" value="1"/>
</dbReference>
<dbReference type="EMBL" id="SOML01000003">
    <property type="protein sequence ID" value="TFD97439.1"/>
    <property type="molecule type" value="Genomic_DNA"/>
</dbReference>
<dbReference type="SUPFAM" id="SSF50891">
    <property type="entry name" value="Cyclophilin-like"/>
    <property type="match status" value="2"/>
</dbReference>
<dbReference type="PRINTS" id="PR00153">
    <property type="entry name" value="CSAPPISMRASE"/>
</dbReference>
<feature type="signal peptide" evidence="4">
    <location>
        <begin position="1"/>
        <end position="21"/>
    </location>
</feature>
<evidence type="ECO:0000256" key="4">
    <source>
        <dbReference type="RuleBase" id="RU363019"/>
    </source>
</evidence>
<keyword evidence="4" id="KW-0732">Signal</keyword>
<dbReference type="EC" id="5.2.1.8" evidence="4"/>
<dbReference type="OrthoDB" id="9807797at2"/>
<gene>
    <name evidence="6" type="ORF">E2605_07160</name>
</gene>
<feature type="domain" description="PPIase cyclophilin-type" evidence="5">
    <location>
        <begin position="35"/>
        <end position="265"/>
    </location>
</feature>
<organism evidence="6 7">
    <name type="scientific">Dysgonomonas capnocytophagoides</name>
    <dbReference type="NCBI Taxonomy" id="45254"/>
    <lineage>
        <taxon>Bacteria</taxon>
        <taxon>Pseudomonadati</taxon>
        <taxon>Bacteroidota</taxon>
        <taxon>Bacteroidia</taxon>
        <taxon>Bacteroidales</taxon>
        <taxon>Dysgonomonadaceae</taxon>
        <taxon>Dysgonomonas</taxon>
    </lineage>
</organism>
<evidence type="ECO:0000259" key="5">
    <source>
        <dbReference type="PROSITE" id="PS50072"/>
    </source>
</evidence>
<dbReference type="PROSITE" id="PS00170">
    <property type="entry name" value="CSA_PPIASE_1"/>
    <property type="match status" value="1"/>
</dbReference>
<dbReference type="InterPro" id="IPR020892">
    <property type="entry name" value="Cyclophilin-type_PPIase_CS"/>
</dbReference>
<dbReference type="Gene3D" id="2.40.100.10">
    <property type="entry name" value="Cyclophilin-like"/>
    <property type="match status" value="2"/>
</dbReference>
<dbReference type="Proteomes" id="UP000297861">
    <property type="component" value="Unassembled WGS sequence"/>
</dbReference>
<accession>A0A4Y8L436</accession>
<proteinExistence type="inferred from homology"/>
<feature type="chain" id="PRO_5021509656" description="Peptidyl-prolyl cis-trans isomerase" evidence="4">
    <location>
        <begin position="22"/>
        <end position="274"/>
    </location>
</feature>
<dbReference type="InterPro" id="IPR029000">
    <property type="entry name" value="Cyclophilin-like_dom_sf"/>
</dbReference>
<sequence>MKKIFLLLILILTMTTNSAHSQEKDSLVLITTEFGNIKLKLYDDTPLHKENFKKLITEGFYKDLLFHRVIKNFMIQGGDPNSRNASDTTALGSGDLGYTIPAEIKFPKHFNKRGALAAARTGNDSNPEKESSASQFYIVTGKTYSEKELNKIETERVERQVQALYNNLQADNKAKIKEFYSSGDRDGLAAFRQGLYAQSQETAKTDSTLVFSPEQRLAYTKEGGAMHLDGEYTVFGEVVEGMDVIEKIQQAKTDKKDRPIKDIKMDITLIPANN</sequence>
<dbReference type="InterPro" id="IPR002130">
    <property type="entry name" value="Cyclophilin-type_PPIase_dom"/>
</dbReference>
<dbReference type="InterPro" id="IPR044666">
    <property type="entry name" value="Cyclophilin_A-like"/>
</dbReference>
<reference evidence="6 7" key="1">
    <citation type="submission" date="2019-03" db="EMBL/GenBank/DDBJ databases">
        <title>San Antonio Military Medical Center submission to MRSN (WRAIR), pending publication.</title>
        <authorList>
            <person name="Blyth D.M."/>
            <person name="Mccarthy S.L."/>
            <person name="Schall S.E."/>
            <person name="Stam J.A."/>
            <person name="Ong A.C."/>
            <person name="Mcgann P.T."/>
        </authorList>
    </citation>
    <scope>NUCLEOTIDE SEQUENCE [LARGE SCALE GENOMIC DNA]</scope>
    <source>
        <strain evidence="6 7">MRSN571793</strain>
    </source>
</reference>
<keyword evidence="3 4" id="KW-0413">Isomerase</keyword>
<comment type="function">
    <text evidence="4">PPIases accelerate the folding of proteins. It catalyzes the cis-trans isomerization of proline imidic peptide bonds in oligopeptides.</text>
</comment>
<dbReference type="AlphaFoldDB" id="A0A4Y8L436"/>
<dbReference type="PANTHER" id="PTHR45625:SF4">
    <property type="entry name" value="PEPTIDYLPROLYL ISOMERASE DOMAIN AND WD REPEAT-CONTAINING PROTEIN 1"/>
    <property type="match status" value="1"/>
</dbReference>
<dbReference type="PANTHER" id="PTHR45625">
    <property type="entry name" value="PEPTIDYL-PROLYL CIS-TRANS ISOMERASE-RELATED"/>
    <property type="match status" value="1"/>
</dbReference>
<keyword evidence="7" id="KW-1185">Reference proteome</keyword>
<evidence type="ECO:0000256" key="2">
    <source>
        <dbReference type="ARBA" id="ARBA00023110"/>
    </source>
</evidence>
<comment type="similarity">
    <text evidence="1 4">Belongs to the cyclophilin-type PPIase family.</text>
</comment>
<dbReference type="Pfam" id="PF00160">
    <property type="entry name" value="Pro_isomerase"/>
    <property type="match status" value="2"/>
</dbReference>
<protein>
    <recommendedName>
        <fullName evidence="4">Peptidyl-prolyl cis-trans isomerase</fullName>
        <shortName evidence="4">PPIase</shortName>
        <ecNumber evidence="4">5.2.1.8</ecNumber>
    </recommendedName>
</protein>
<evidence type="ECO:0000256" key="1">
    <source>
        <dbReference type="ARBA" id="ARBA00007365"/>
    </source>
</evidence>